<feature type="domain" description="FecR protein" evidence="2">
    <location>
        <begin position="111"/>
        <end position="200"/>
    </location>
</feature>
<evidence type="ECO:0000259" key="2">
    <source>
        <dbReference type="Pfam" id="PF04773"/>
    </source>
</evidence>
<dbReference type="EMBL" id="APMP01000028">
    <property type="protein sequence ID" value="ENZ80632.1"/>
    <property type="molecule type" value="Genomic_DNA"/>
</dbReference>
<dbReference type="STRING" id="1292034.OR37_03454"/>
<name>R0EHD3_CAUVI</name>
<dbReference type="PATRIC" id="fig|1292034.3.peg.3427"/>
<accession>R0EHD3</accession>
<dbReference type="Gene3D" id="2.60.120.1440">
    <property type="match status" value="1"/>
</dbReference>
<dbReference type="Pfam" id="PF16220">
    <property type="entry name" value="DUF4880"/>
    <property type="match status" value="1"/>
</dbReference>
<dbReference type="PANTHER" id="PTHR30273">
    <property type="entry name" value="PERIPLASMIC SIGNAL SENSOR AND SIGMA FACTOR ACTIVATOR FECR-RELATED"/>
    <property type="match status" value="1"/>
</dbReference>
<dbReference type="eggNOG" id="COG3712">
    <property type="taxonomic scope" value="Bacteria"/>
</dbReference>
<dbReference type="InterPro" id="IPR006860">
    <property type="entry name" value="FecR"/>
</dbReference>
<protein>
    <submittedName>
        <fullName evidence="4">Fe2+-dicitrate sensor, membrane component</fullName>
    </submittedName>
</protein>
<reference evidence="4 5" key="1">
    <citation type="journal article" date="2013" name="Genome Announc.">
        <title>Draft Genome Sequence for Caulobacter sp. Strain OR37, a Bacterium Tolerant to Heavy Metals.</title>
        <authorList>
            <person name="Utturkar S.M."/>
            <person name="Bollmann A."/>
            <person name="Brzoska R.M."/>
            <person name="Klingeman D.M."/>
            <person name="Epstein S.E."/>
            <person name="Palumbo A.V."/>
            <person name="Brown S.D."/>
        </authorList>
    </citation>
    <scope>NUCLEOTIDE SEQUENCE [LARGE SCALE GENOMIC DNA]</scope>
    <source>
        <strain evidence="4 5">OR37</strain>
    </source>
</reference>
<organism evidence="4 5">
    <name type="scientific">Caulobacter vibrioides OR37</name>
    <dbReference type="NCBI Taxonomy" id="1292034"/>
    <lineage>
        <taxon>Bacteria</taxon>
        <taxon>Pseudomonadati</taxon>
        <taxon>Pseudomonadota</taxon>
        <taxon>Alphaproteobacteria</taxon>
        <taxon>Caulobacterales</taxon>
        <taxon>Caulobacteraceae</taxon>
        <taxon>Caulobacter</taxon>
    </lineage>
</organism>
<keyword evidence="1" id="KW-1133">Transmembrane helix</keyword>
<dbReference type="Gene3D" id="3.55.50.30">
    <property type="match status" value="1"/>
</dbReference>
<dbReference type="GO" id="GO:0016989">
    <property type="term" value="F:sigma factor antagonist activity"/>
    <property type="evidence" value="ECO:0007669"/>
    <property type="project" value="TreeGrafter"/>
</dbReference>
<evidence type="ECO:0000313" key="4">
    <source>
        <dbReference type="EMBL" id="ENZ80632.1"/>
    </source>
</evidence>
<dbReference type="PANTHER" id="PTHR30273:SF2">
    <property type="entry name" value="PROTEIN FECR"/>
    <property type="match status" value="1"/>
</dbReference>
<dbReference type="OrthoDB" id="7462608at2"/>
<evidence type="ECO:0000259" key="3">
    <source>
        <dbReference type="Pfam" id="PF16220"/>
    </source>
</evidence>
<dbReference type="AlphaFoldDB" id="R0EHD3"/>
<dbReference type="PIRSF" id="PIRSF018266">
    <property type="entry name" value="FecR"/>
    <property type="match status" value="1"/>
</dbReference>
<keyword evidence="5" id="KW-1185">Reference proteome</keyword>
<feature type="transmembrane region" description="Helical" evidence="1">
    <location>
        <begin position="84"/>
        <end position="105"/>
    </location>
</feature>
<gene>
    <name evidence="4" type="ORF">OR37_03454</name>
</gene>
<evidence type="ECO:0000313" key="5">
    <source>
        <dbReference type="Proteomes" id="UP000013063"/>
    </source>
</evidence>
<keyword evidence="1" id="KW-0472">Membrane</keyword>
<sequence length="350" mass="38254">MTDAERTEGEAAAWVVRLHSDQRTQSDQEAFRAWLDADAANVEAFSAHVAIWDSVAAWGDDREAREILQFSPLWSGFGRRVAKWGVSIGGVAVAAALVVFVSGGLRLSQHYATVPGELRTISLSDGSTLLMNTDSKVSARFSQGERRVYLERGQAYFRVAKDSHRPFRVFVGHDEVRAVGTAFEVRRMGDRAEVVLEEGRLAIFRGVEQAADKPLLPTRAASTPPKPLLYMTAGEALDLADRTPPVVQPANVVQSSAWRYGRVVLDETRLEDAAAELNRYGGPRIVLSDPRLADIRISGVFHTGRPRDVVSDVVRAFPIKVVKDDGEQIVLAMVPSASPADAPAVVKNSR</sequence>
<comment type="caution">
    <text evidence="4">The sequence shown here is derived from an EMBL/GenBank/DDBJ whole genome shotgun (WGS) entry which is preliminary data.</text>
</comment>
<dbReference type="InterPro" id="IPR012373">
    <property type="entry name" value="Ferrdict_sens_TM"/>
</dbReference>
<proteinExistence type="predicted"/>
<feature type="domain" description="FecR N-terminal" evidence="3">
    <location>
        <begin position="10"/>
        <end position="46"/>
    </location>
</feature>
<keyword evidence="1" id="KW-0812">Transmembrane</keyword>
<dbReference type="Pfam" id="PF04773">
    <property type="entry name" value="FecR"/>
    <property type="match status" value="1"/>
</dbReference>
<evidence type="ECO:0000256" key="1">
    <source>
        <dbReference type="SAM" id="Phobius"/>
    </source>
</evidence>
<dbReference type="RefSeq" id="WP_004622674.1">
    <property type="nucleotide sequence ID" value="NZ_APMP01000028.1"/>
</dbReference>
<dbReference type="Proteomes" id="UP000013063">
    <property type="component" value="Unassembled WGS sequence"/>
</dbReference>
<dbReference type="InterPro" id="IPR032623">
    <property type="entry name" value="FecR_N"/>
</dbReference>